<dbReference type="InterPro" id="IPR029787">
    <property type="entry name" value="Nucleotide_cyclase"/>
</dbReference>
<dbReference type="PROSITE" id="PS50110">
    <property type="entry name" value="RESPONSE_REGULATORY"/>
    <property type="match status" value="2"/>
</dbReference>
<dbReference type="SUPFAM" id="SSF52172">
    <property type="entry name" value="CheY-like"/>
    <property type="match status" value="2"/>
</dbReference>
<dbReference type="SUPFAM" id="SSF55073">
    <property type="entry name" value="Nucleotide cyclase"/>
    <property type="match status" value="1"/>
</dbReference>
<evidence type="ECO:0000313" key="7">
    <source>
        <dbReference type="Proteomes" id="UP000561045"/>
    </source>
</evidence>
<dbReference type="PANTHER" id="PTHR45138">
    <property type="entry name" value="REGULATORY COMPONENTS OF SENSORY TRANSDUCTION SYSTEM"/>
    <property type="match status" value="1"/>
</dbReference>
<dbReference type="CDD" id="cd01949">
    <property type="entry name" value="GGDEF"/>
    <property type="match status" value="1"/>
</dbReference>
<dbReference type="InterPro" id="IPR001789">
    <property type="entry name" value="Sig_transdc_resp-reg_receiver"/>
</dbReference>
<feature type="modified residue" description="4-aspartylphosphate" evidence="3">
    <location>
        <position position="176"/>
    </location>
</feature>
<dbReference type="EMBL" id="JACIET010000001">
    <property type="protein sequence ID" value="MBB4011076.1"/>
    <property type="molecule type" value="Genomic_DNA"/>
</dbReference>
<dbReference type="SMART" id="SM00267">
    <property type="entry name" value="GGDEF"/>
    <property type="match status" value="1"/>
</dbReference>
<dbReference type="PROSITE" id="PS50887">
    <property type="entry name" value="GGDEF"/>
    <property type="match status" value="1"/>
</dbReference>
<evidence type="ECO:0000259" key="4">
    <source>
        <dbReference type="PROSITE" id="PS50110"/>
    </source>
</evidence>
<name>A0A840BJJ6_9RHOO</name>
<dbReference type="GO" id="GO:0000160">
    <property type="term" value="P:phosphorelay signal transduction system"/>
    <property type="evidence" value="ECO:0007669"/>
    <property type="project" value="InterPro"/>
</dbReference>
<dbReference type="AlphaFoldDB" id="A0A840BJJ6"/>
<dbReference type="Pfam" id="PF00072">
    <property type="entry name" value="Response_reg"/>
    <property type="match status" value="2"/>
</dbReference>
<comment type="caution">
    <text evidence="6">The sequence shown here is derived from an EMBL/GenBank/DDBJ whole genome shotgun (WGS) entry which is preliminary data.</text>
</comment>
<comment type="catalytic activity">
    <reaction evidence="2">
        <text>2 GTP = 3',3'-c-di-GMP + 2 diphosphate</text>
        <dbReference type="Rhea" id="RHEA:24898"/>
        <dbReference type="ChEBI" id="CHEBI:33019"/>
        <dbReference type="ChEBI" id="CHEBI:37565"/>
        <dbReference type="ChEBI" id="CHEBI:58805"/>
        <dbReference type="EC" id="2.7.7.65"/>
    </reaction>
</comment>
<dbReference type="Pfam" id="PF00990">
    <property type="entry name" value="GGDEF"/>
    <property type="match status" value="1"/>
</dbReference>
<keyword evidence="3" id="KW-0597">Phosphoprotein</keyword>
<dbReference type="PANTHER" id="PTHR45138:SF9">
    <property type="entry name" value="DIGUANYLATE CYCLASE DGCM-RELATED"/>
    <property type="match status" value="1"/>
</dbReference>
<dbReference type="Gene3D" id="3.40.50.2300">
    <property type="match status" value="2"/>
</dbReference>
<dbReference type="InterPro" id="IPR000160">
    <property type="entry name" value="GGDEF_dom"/>
</dbReference>
<sequence>MKALVADPSRFMRNVFSSVFAARNVDVVQAENGCQALIALESENIDLACVALELGDMQASDLLMCNRANQRGNVLPFVAITSNRDKAHVDAALAAGFSECFHKSSQAEFEAYIDAWLSKVTRKLSGKVLLIEDTESTAQFCTRIMQTIGLAVEVIKSGELAIEALARRQFTLIVTDFMLAGIKTGLDVIRFVRALEGRPGRTPILALSASDNTARRVEILRAGANDYVQKPVVPEELEVRLRNLITLAELFDRLETQHQMVKDMAQRDRLTGLFNRHRLEELMPELVAEAHKSGGSFSLVVIDLDHFKQINDTYGHAGGDQVLVAVAAALRGTSRPQDIAVRYGGEELLLVLPGIALPQASLGAERLRRHVESLAPDGIPVTCSIGVAALKPGESFESLFKRADAAVYEAKNLGRNQVIAHN</sequence>
<proteinExistence type="predicted"/>
<evidence type="ECO:0000259" key="5">
    <source>
        <dbReference type="PROSITE" id="PS50887"/>
    </source>
</evidence>
<dbReference type="InterPro" id="IPR050469">
    <property type="entry name" value="Diguanylate_Cyclase"/>
</dbReference>
<gene>
    <name evidence="6" type="ORF">GGR36_000384</name>
</gene>
<keyword evidence="6" id="KW-0808">Transferase</keyword>
<dbReference type="GO" id="GO:1902201">
    <property type="term" value="P:negative regulation of bacterial-type flagellum-dependent cell motility"/>
    <property type="evidence" value="ECO:0007669"/>
    <property type="project" value="TreeGrafter"/>
</dbReference>
<dbReference type="Proteomes" id="UP000561045">
    <property type="component" value="Unassembled WGS sequence"/>
</dbReference>
<accession>A0A840BJJ6</accession>
<evidence type="ECO:0000256" key="3">
    <source>
        <dbReference type="PROSITE-ProRule" id="PRU00169"/>
    </source>
</evidence>
<feature type="domain" description="Response regulatory" evidence="4">
    <location>
        <begin position="2"/>
        <end position="118"/>
    </location>
</feature>
<dbReference type="Gene3D" id="3.30.70.270">
    <property type="match status" value="1"/>
</dbReference>
<dbReference type="GO" id="GO:0043709">
    <property type="term" value="P:cell adhesion involved in single-species biofilm formation"/>
    <property type="evidence" value="ECO:0007669"/>
    <property type="project" value="TreeGrafter"/>
</dbReference>
<dbReference type="InterPro" id="IPR011006">
    <property type="entry name" value="CheY-like_superfamily"/>
</dbReference>
<dbReference type="GO" id="GO:0052621">
    <property type="term" value="F:diguanylate cyclase activity"/>
    <property type="evidence" value="ECO:0007669"/>
    <property type="project" value="UniProtKB-EC"/>
</dbReference>
<keyword evidence="7" id="KW-1185">Reference proteome</keyword>
<reference evidence="6 7" key="1">
    <citation type="submission" date="2020-08" db="EMBL/GenBank/DDBJ databases">
        <title>Genomic Encyclopedia of Type Strains, Phase IV (KMG-IV): sequencing the most valuable type-strain genomes for metagenomic binning, comparative biology and taxonomic classification.</title>
        <authorList>
            <person name="Goeker M."/>
        </authorList>
    </citation>
    <scope>NUCLEOTIDE SEQUENCE [LARGE SCALE GENOMIC DNA]</scope>
    <source>
        <strain evidence="6 7">DSM 106739</strain>
    </source>
</reference>
<feature type="domain" description="GGDEF" evidence="5">
    <location>
        <begin position="295"/>
        <end position="422"/>
    </location>
</feature>
<dbReference type="NCBIfam" id="TIGR00254">
    <property type="entry name" value="GGDEF"/>
    <property type="match status" value="1"/>
</dbReference>
<dbReference type="RefSeq" id="WP_183631333.1">
    <property type="nucleotide sequence ID" value="NZ_BAABLE010000011.1"/>
</dbReference>
<protein>
    <recommendedName>
        <fullName evidence="1">diguanylate cyclase</fullName>
        <ecNumber evidence="1">2.7.7.65</ecNumber>
    </recommendedName>
</protein>
<feature type="domain" description="Response regulatory" evidence="4">
    <location>
        <begin position="127"/>
        <end position="245"/>
    </location>
</feature>
<comment type="caution">
    <text evidence="3">Lacks conserved residue(s) required for the propagation of feature annotation.</text>
</comment>
<organism evidence="6 7">
    <name type="scientific">Niveibacterium umoris</name>
    <dbReference type="NCBI Taxonomy" id="1193620"/>
    <lineage>
        <taxon>Bacteria</taxon>
        <taxon>Pseudomonadati</taxon>
        <taxon>Pseudomonadota</taxon>
        <taxon>Betaproteobacteria</taxon>
        <taxon>Rhodocyclales</taxon>
        <taxon>Rhodocyclaceae</taxon>
        <taxon>Niveibacterium</taxon>
    </lineage>
</organism>
<keyword evidence="6" id="KW-0548">Nucleotidyltransferase</keyword>
<dbReference type="EC" id="2.7.7.65" evidence="1"/>
<dbReference type="GO" id="GO:0005886">
    <property type="term" value="C:plasma membrane"/>
    <property type="evidence" value="ECO:0007669"/>
    <property type="project" value="TreeGrafter"/>
</dbReference>
<evidence type="ECO:0000313" key="6">
    <source>
        <dbReference type="EMBL" id="MBB4011076.1"/>
    </source>
</evidence>
<dbReference type="InterPro" id="IPR043128">
    <property type="entry name" value="Rev_trsase/Diguanyl_cyclase"/>
</dbReference>
<dbReference type="FunFam" id="3.30.70.270:FF:000001">
    <property type="entry name" value="Diguanylate cyclase domain protein"/>
    <property type="match status" value="1"/>
</dbReference>
<evidence type="ECO:0000256" key="2">
    <source>
        <dbReference type="ARBA" id="ARBA00034247"/>
    </source>
</evidence>
<dbReference type="CDD" id="cd17546">
    <property type="entry name" value="REC_hyHK_CKI1_RcsC-like"/>
    <property type="match status" value="1"/>
</dbReference>
<evidence type="ECO:0000256" key="1">
    <source>
        <dbReference type="ARBA" id="ARBA00012528"/>
    </source>
</evidence>
<dbReference type="SMART" id="SM00448">
    <property type="entry name" value="REC"/>
    <property type="match status" value="2"/>
</dbReference>